<feature type="compositionally biased region" description="Basic and acidic residues" evidence="1">
    <location>
        <begin position="115"/>
        <end position="126"/>
    </location>
</feature>
<dbReference type="Pfam" id="PF13560">
    <property type="entry name" value="HTH_31"/>
    <property type="match status" value="1"/>
</dbReference>
<dbReference type="CDD" id="cd00093">
    <property type="entry name" value="HTH_XRE"/>
    <property type="match status" value="1"/>
</dbReference>
<dbReference type="SUPFAM" id="SSF47413">
    <property type="entry name" value="lambda repressor-like DNA-binding domains"/>
    <property type="match status" value="1"/>
</dbReference>
<feature type="region of interest" description="Disordered" evidence="1">
    <location>
        <begin position="107"/>
        <end position="126"/>
    </location>
</feature>
<accession>A0A368XU91</accession>
<dbReference type="Proteomes" id="UP000252884">
    <property type="component" value="Unassembled WGS sequence"/>
</dbReference>
<dbReference type="PROSITE" id="PS50943">
    <property type="entry name" value="HTH_CROC1"/>
    <property type="match status" value="1"/>
</dbReference>
<dbReference type="SMART" id="SM00530">
    <property type="entry name" value="HTH_XRE"/>
    <property type="match status" value="1"/>
</dbReference>
<organism evidence="3 4">
    <name type="scientific">Pseudorhodoferax soli</name>
    <dbReference type="NCBI Taxonomy" id="545864"/>
    <lineage>
        <taxon>Bacteria</taxon>
        <taxon>Pseudomonadati</taxon>
        <taxon>Pseudomonadota</taxon>
        <taxon>Betaproteobacteria</taxon>
        <taxon>Burkholderiales</taxon>
        <taxon>Comamonadaceae</taxon>
    </lineage>
</organism>
<evidence type="ECO:0000313" key="4">
    <source>
        <dbReference type="Proteomes" id="UP000252884"/>
    </source>
</evidence>
<dbReference type="InterPro" id="IPR010982">
    <property type="entry name" value="Lambda_DNA-bd_dom_sf"/>
</dbReference>
<proteinExistence type="predicted"/>
<name>A0A368XU91_9BURK</name>
<gene>
    <name evidence="3" type="ORF">DES41_10543</name>
</gene>
<dbReference type="AlphaFoldDB" id="A0A368XU91"/>
<sequence>MRDRLPPSALMLRMRFGATLKGRRQDLGFTQGDIAERLGIEANMVSQVERGVTALPMHDLQRWAAALRMPKAALADRFAFYNLPDFYCARYNKDPYAVEELARPALTARSAPGRPAERGARDRREP</sequence>
<evidence type="ECO:0000259" key="2">
    <source>
        <dbReference type="PROSITE" id="PS50943"/>
    </source>
</evidence>
<dbReference type="Gene3D" id="1.10.260.40">
    <property type="entry name" value="lambda repressor-like DNA-binding domains"/>
    <property type="match status" value="1"/>
</dbReference>
<evidence type="ECO:0000256" key="1">
    <source>
        <dbReference type="SAM" id="MobiDB-lite"/>
    </source>
</evidence>
<dbReference type="InterPro" id="IPR001387">
    <property type="entry name" value="Cro/C1-type_HTH"/>
</dbReference>
<protein>
    <submittedName>
        <fullName evidence="3">Transcriptional regulator with XRE-family HTH domain</fullName>
    </submittedName>
</protein>
<feature type="domain" description="HTH cro/C1-type" evidence="2">
    <location>
        <begin position="20"/>
        <end position="74"/>
    </location>
</feature>
<evidence type="ECO:0000313" key="3">
    <source>
        <dbReference type="EMBL" id="RCW70107.1"/>
    </source>
</evidence>
<dbReference type="EMBL" id="QPJK01000005">
    <property type="protein sequence ID" value="RCW70107.1"/>
    <property type="molecule type" value="Genomic_DNA"/>
</dbReference>
<keyword evidence="4" id="KW-1185">Reference proteome</keyword>
<reference evidence="3 4" key="1">
    <citation type="submission" date="2018-07" db="EMBL/GenBank/DDBJ databases">
        <title>Genomic Encyclopedia of Type Strains, Phase IV (KMG-IV): sequencing the most valuable type-strain genomes for metagenomic binning, comparative biology and taxonomic classification.</title>
        <authorList>
            <person name="Goeker M."/>
        </authorList>
    </citation>
    <scope>NUCLEOTIDE SEQUENCE [LARGE SCALE GENOMIC DNA]</scope>
    <source>
        <strain evidence="3 4">DSM 21634</strain>
    </source>
</reference>
<dbReference type="GO" id="GO:0003677">
    <property type="term" value="F:DNA binding"/>
    <property type="evidence" value="ECO:0007669"/>
    <property type="project" value="InterPro"/>
</dbReference>
<comment type="caution">
    <text evidence="3">The sequence shown here is derived from an EMBL/GenBank/DDBJ whole genome shotgun (WGS) entry which is preliminary data.</text>
</comment>